<reference evidence="1 2" key="1">
    <citation type="journal article" date="2005" name="Science">
        <title>Genome of the host-cell transforming parasite Theileria annulata compared with T. parva.</title>
        <authorList>
            <person name="Pain A."/>
            <person name="Renauld H."/>
            <person name="Berriman M."/>
            <person name="Murphy L."/>
            <person name="Yeats C.A."/>
            <person name="Weir W."/>
            <person name="Kerhornou A."/>
            <person name="Aslett M."/>
            <person name="Bishop R."/>
            <person name="Bouchier C."/>
            <person name="Cochet M."/>
            <person name="Coulson R.M.R."/>
            <person name="Cronin A."/>
            <person name="de Villiers E.P."/>
            <person name="Fraser A."/>
            <person name="Fosker N."/>
            <person name="Gardner M."/>
            <person name="Goble A."/>
            <person name="Griffiths-Jones S."/>
            <person name="Harris D.E."/>
            <person name="Katzer F."/>
            <person name="Larke N."/>
            <person name="Lord A."/>
            <person name="Maser P."/>
            <person name="McKellar S."/>
            <person name="Mooney P."/>
            <person name="Morton F."/>
            <person name="Nene V."/>
            <person name="O'Neil S."/>
            <person name="Price C."/>
            <person name="Quail M.A."/>
            <person name="Rabbinowitsch E."/>
            <person name="Rawlings N.D."/>
            <person name="Rutter S."/>
            <person name="Saunders D."/>
            <person name="Seeger K."/>
            <person name="Shah T."/>
            <person name="Squares R."/>
            <person name="Squares S."/>
            <person name="Tivey A."/>
            <person name="Walker A.R."/>
            <person name="Woodward J."/>
            <person name="Dobbelaere D.A.E."/>
            <person name="Langsley G."/>
            <person name="Rajandream M.A."/>
            <person name="McKeever D."/>
            <person name="Shiels B."/>
            <person name="Tait A."/>
            <person name="Barrell B.G."/>
            <person name="Hall N."/>
        </authorList>
    </citation>
    <scope>NUCLEOTIDE SEQUENCE [LARGE SCALE GENOMIC DNA]</scope>
    <source>
        <strain evidence="2">Ankara</strain>
    </source>
</reference>
<organism evidence="1 2">
    <name type="scientific">Theileria annulata</name>
    <dbReference type="NCBI Taxonomy" id="5874"/>
    <lineage>
        <taxon>Eukaryota</taxon>
        <taxon>Sar</taxon>
        <taxon>Alveolata</taxon>
        <taxon>Apicomplexa</taxon>
        <taxon>Aconoidasida</taxon>
        <taxon>Piroplasmida</taxon>
        <taxon>Theileriidae</taxon>
        <taxon>Theileria</taxon>
    </lineage>
</organism>
<evidence type="ECO:0000313" key="2">
    <source>
        <dbReference type="Proteomes" id="UP000001950"/>
    </source>
</evidence>
<dbReference type="GeneID" id="3863414"/>
<name>Q4UID7_THEAN</name>
<dbReference type="VEuPathDB" id="PiroplasmaDB:TA06535"/>
<dbReference type="EMBL" id="CR940347">
    <property type="protein sequence ID" value="CAI73152.1"/>
    <property type="molecule type" value="Genomic_DNA"/>
</dbReference>
<dbReference type="AlphaFoldDB" id="Q4UID7"/>
<gene>
    <name evidence="1" type="ORF">TA06535</name>
</gene>
<evidence type="ECO:0000313" key="1">
    <source>
        <dbReference type="EMBL" id="CAI73152.1"/>
    </source>
</evidence>
<dbReference type="RefSeq" id="XP_953830.1">
    <property type="nucleotide sequence ID" value="XM_948737.1"/>
</dbReference>
<accession>Q4UID7</accession>
<sequence length="41" mass="4572">MAKISDLALDENKIDRNFRVVKSLCEGPYGNTDLICDNEGN</sequence>
<dbReference type="Proteomes" id="UP000001950">
    <property type="component" value="Chromosome 1"/>
</dbReference>
<proteinExistence type="predicted"/>
<dbReference type="InParanoid" id="Q4UID7"/>
<dbReference type="KEGG" id="tan:TA06535"/>
<protein>
    <submittedName>
        <fullName evidence="1">Uncharacterized protein</fullName>
    </submittedName>
</protein>
<keyword evidence="2" id="KW-1185">Reference proteome</keyword>